<evidence type="ECO:0000256" key="2">
    <source>
        <dbReference type="ARBA" id="ARBA00022692"/>
    </source>
</evidence>
<gene>
    <name evidence="7" type="ORF">LJ657_28930</name>
</gene>
<proteinExistence type="predicted"/>
<sequence length="107" mass="10884">MNADAGQERDPGLQPERTRLAWRRTTLASTVVAVLAAKTALHGSVSAAGIIACALCCALWLGFLLVAHRRIGALASSDSPPALTPRHATAAVLCTVALAACGAALVL</sequence>
<accession>A0A9Q3VUI7</accession>
<dbReference type="AlphaFoldDB" id="A0A9Q3VUI7"/>
<organism evidence="7 8">
    <name type="scientific">Streptomyces guryensis</name>
    <dbReference type="NCBI Taxonomy" id="2886947"/>
    <lineage>
        <taxon>Bacteria</taxon>
        <taxon>Bacillati</taxon>
        <taxon>Actinomycetota</taxon>
        <taxon>Actinomycetes</taxon>
        <taxon>Kitasatosporales</taxon>
        <taxon>Streptomycetaceae</taxon>
        <taxon>Streptomyces</taxon>
    </lineage>
</organism>
<dbReference type="RefSeq" id="WP_232651769.1">
    <property type="nucleotide sequence ID" value="NZ_JAJSBI010000016.1"/>
</dbReference>
<dbReference type="InterPro" id="IPR003807">
    <property type="entry name" value="DUF202"/>
</dbReference>
<dbReference type="Proteomes" id="UP001108029">
    <property type="component" value="Unassembled WGS sequence"/>
</dbReference>
<name>A0A9Q3VUI7_9ACTN</name>
<dbReference type="GO" id="GO:0012505">
    <property type="term" value="C:endomembrane system"/>
    <property type="evidence" value="ECO:0007669"/>
    <property type="project" value="UniProtKB-SubCell"/>
</dbReference>
<evidence type="ECO:0000256" key="4">
    <source>
        <dbReference type="ARBA" id="ARBA00023136"/>
    </source>
</evidence>
<evidence type="ECO:0000259" key="6">
    <source>
        <dbReference type="Pfam" id="PF02656"/>
    </source>
</evidence>
<protein>
    <submittedName>
        <fullName evidence="7">DUF202 domain-containing protein</fullName>
    </submittedName>
</protein>
<evidence type="ECO:0000256" key="5">
    <source>
        <dbReference type="SAM" id="Phobius"/>
    </source>
</evidence>
<dbReference type="EMBL" id="JAJSBI010000016">
    <property type="protein sequence ID" value="MCD9877581.1"/>
    <property type="molecule type" value="Genomic_DNA"/>
</dbReference>
<evidence type="ECO:0000256" key="3">
    <source>
        <dbReference type="ARBA" id="ARBA00022989"/>
    </source>
</evidence>
<keyword evidence="8" id="KW-1185">Reference proteome</keyword>
<comment type="caution">
    <text evidence="7">The sequence shown here is derived from an EMBL/GenBank/DDBJ whole genome shotgun (WGS) entry which is preliminary data.</text>
</comment>
<feature type="transmembrane region" description="Helical" evidence="5">
    <location>
        <begin position="47"/>
        <end position="67"/>
    </location>
</feature>
<keyword evidence="3 5" id="KW-1133">Transmembrane helix</keyword>
<feature type="transmembrane region" description="Helical" evidence="5">
    <location>
        <begin position="88"/>
        <end position="106"/>
    </location>
</feature>
<feature type="domain" description="DUF202" evidence="6">
    <location>
        <begin position="10"/>
        <end position="71"/>
    </location>
</feature>
<keyword evidence="2 5" id="KW-0812">Transmembrane</keyword>
<keyword evidence="4 5" id="KW-0472">Membrane</keyword>
<reference evidence="7" key="1">
    <citation type="submission" date="2021-12" db="EMBL/GenBank/DDBJ databases">
        <authorList>
            <person name="Lee J.-H."/>
            <person name="Kim S.-B."/>
        </authorList>
    </citation>
    <scope>NUCLEOTIDE SEQUENCE</scope>
    <source>
        <strain evidence="7">NR30</strain>
    </source>
</reference>
<evidence type="ECO:0000313" key="8">
    <source>
        <dbReference type="Proteomes" id="UP001108029"/>
    </source>
</evidence>
<evidence type="ECO:0000313" key="7">
    <source>
        <dbReference type="EMBL" id="MCD9877581.1"/>
    </source>
</evidence>
<dbReference type="Pfam" id="PF02656">
    <property type="entry name" value="DUF202"/>
    <property type="match status" value="1"/>
</dbReference>
<comment type="subcellular location">
    <subcellularLocation>
        <location evidence="1">Endomembrane system</location>
        <topology evidence="1">Multi-pass membrane protein</topology>
    </subcellularLocation>
</comment>
<evidence type="ECO:0000256" key="1">
    <source>
        <dbReference type="ARBA" id="ARBA00004127"/>
    </source>
</evidence>